<gene>
    <name evidence="1" type="ORF">T265_11277</name>
</gene>
<keyword evidence="2" id="KW-1185">Reference proteome</keyword>
<proteinExistence type="predicted"/>
<evidence type="ECO:0000313" key="2">
    <source>
        <dbReference type="Proteomes" id="UP000054324"/>
    </source>
</evidence>
<dbReference type="GeneID" id="20325445"/>
<dbReference type="KEGG" id="ovi:T265_11277"/>
<name>A0A074ZA29_OPIVI</name>
<reference evidence="1 2" key="1">
    <citation type="submission" date="2013-11" db="EMBL/GenBank/DDBJ databases">
        <title>Opisthorchis viverrini - life in the bile duct.</title>
        <authorList>
            <person name="Young N.D."/>
            <person name="Nagarajan N."/>
            <person name="Lin S.J."/>
            <person name="Korhonen P.K."/>
            <person name="Jex A.R."/>
            <person name="Hall R.S."/>
            <person name="Safavi-Hemami H."/>
            <person name="Kaewkong W."/>
            <person name="Bertrand D."/>
            <person name="Gao S."/>
            <person name="Seet Q."/>
            <person name="Wongkham S."/>
            <person name="Teh B.T."/>
            <person name="Wongkham C."/>
            <person name="Intapan P.M."/>
            <person name="Maleewong W."/>
            <person name="Yang X."/>
            <person name="Hu M."/>
            <person name="Wang Z."/>
            <person name="Hofmann A."/>
            <person name="Sternberg P.W."/>
            <person name="Tan P."/>
            <person name="Wang J."/>
            <person name="Gasser R.B."/>
        </authorList>
    </citation>
    <scope>NUCLEOTIDE SEQUENCE [LARGE SCALE GENOMIC DNA]</scope>
</reference>
<protein>
    <submittedName>
        <fullName evidence="1">Uncharacterized protein</fullName>
    </submittedName>
</protein>
<dbReference type="AlphaFoldDB" id="A0A074ZA29"/>
<evidence type="ECO:0000313" key="1">
    <source>
        <dbReference type="EMBL" id="KER20095.1"/>
    </source>
</evidence>
<dbReference type="EMBL" id="KL597093">
    <property type="protein sequence ID" value="KER20095.1"/>
    <property type="molecule type" value="Genomic_DNA"/>
</dbReference>
<dbReference type="CTD" id="20325445"/>
<sequence length="77" mass="8338">MDILPDDEECPPFSVKVGGEENKGTTVYFAAWSVVSGCMPKTGVEPTDGQLTRPYFECCAQEKNEDPAATTLEDGMC</sequence>
<accession>A0A074ZA29</accession>
<dbReference type="Proteomes" id="UP000054324">
    <property type="component" value="Unassembled WGS sequence"/>
</dbReference>
<organism evidence="1 2">
    <name type="scientific">Opisthorchis viverrini</name>
    <name type="common">Southeast Asian liver fluke</name>
    <dbReference type="NCBI Taxonomy" id="6198"/>
    <lineage>
        <taxon>Eukaryota</taxon>
        <taxon>Metazoa</taxon>
        <taxon>Spiralia</taxon>
        <taxon>Lophotrochozoa</taxon>
        <taxon>Platyhelminthes</taxon>
        <taxon>Trematoda</taxon>
        <taxon>Digenea</taxon>
        <taxon>Opisthorchiida</taxon>
        <taxon>Opisthorchiata</taxon>
        <taxon>Opisthorchiidae</taxon>
        <taxon>Opisthorchis</taxon>
    </lineage>
</organism>
<dbReference type="RefSeq" id="XP_009176158.1">
    <property type="nucleotide sequence ID" value="XM_009177894.1"/>
</dbReference>